<dbReference type="EMBL" id="CP045121">
    <property type="protein sequence ID" value="QIN77195.1"/>
    <property type="molecule type" value="Genomic_DNA"/>
</dbReference>
<dbReference type="PANTHER" id="PTHR13817">
    <property type="entry name" value="TITIN"/>
    <property type="match status" value="1"/>
</dbReference>
<accession>A0A6G8PU37</accession>
<protein>
    <recommendedName>
        <fullName evidence="4">Fibronectin type-III domain-containing protein</fullName>
    </recommendedName>
</protein>
<dbReference type="InterPro" id="IPR036116">
    <property type="entry name" value="FN3_sf"/>
</dbReference>
<name>A0A6G8PU37_9ACTN</name>
<keyword evidence="2" id="KW-0326">Glycosidase</keyword>
<dbReference type="Pfam" id="PF13290">
    <property type="entry name" value="CHB_HEX_C_1"/>
    <property type="match status" value="1"/>
</dbReference>
<dbReference type="PANTHER" id="PTHR13817:SF177">
    <property type="entry name" value="IG-LIKE AND FIBRONECTIN TYPE-III DOMAIN-CONTAINING PROTEIN 1-RELATED"/>
    <property type="match status" value="1"/>
</dbReference>
<gene>
    <name evidence="5" type="ORF">GBA65_00215</name>
</gene>
<evidence type="ECO:0000256" key="1">
    <source>
        <dbReference type="ARBA" id="ARBA00022737"/>
    </source>
</evidence>
<feature type="domain" description="Fibronectin type-III" evidence="4">
    <location>
        <begin position="514"/>
        <end position="613"/>
    </location>
</feature>
<keyword evidence="2" id="KW-0378">Hydrolase</keyword>
<feature type="region of interest" description="Disordered" evidence="3">
    <location>
        <begin position="149"/>
        <end position="175"/>
    </location>
</feature>
<dbReference type="PRINTS" id="PR00014">
    <property type="entry name" value="FNTYPEIII"/>
</dbReference>
<proteinExistence type="predicted"/>
<feature type="compositionally biased region" description="Pro residues" evidence="3">
    <location>
        <begin position="388"/>
        <end position="397"/>
    </location>
</feature>
<dbReference type="PROSITE" id="PS50853">
    <property type="entry name" value="FN3"/>
    <property type="match status" value="1"/>
</dbReference>
<dbReference type="Pfam" id="PF00041">
    <property type="entry name" value="fn3"/>
    <property type="match status" value="2"/>
</dbReference>
<dbReference type="GO" id="GO:0005975">
    <property type="term" value="P:carbohydrate metabolic process"/>
    <property type="evidence" value="ECO:0007669"/>
    <property type="project" value="UniProtKB-ARBA"/>
</dbReference>
<reference evidence="5 6" key="1">
    <citation type="submission" date="2019-10" db="EMBL/GenBank/DDBJ databases">
        <title>Rubrobacter sp nov SCSIO 52915 isolated from a deep-sea sediment in the South China Sea.</title>
        <authorList>
            <person name="Chen R.W."/>
        </authorList>
    </citation>
    <scope>NUCLEOTIDE SEQUENCE [LARGE SCALE GENOMIC DNA]</scope>
    <source>
        <strain evidence="5 6">SCSIO 52915</strain>
    </source>
</reference>
<dbReference type="SUPFAM" id="SSF49265">
    <property type="entry name" value="Fibronectin type III"/>
    <property type="match status" value="1"/>
</dbReference>
<dbReference type="InterPro" id="IPR013783">
    <property type="entry name" value="Ig-like_fold"/>
</dbReference>
<evidence type="ECO:0000313" key="5">
    <source>
        <dbReference type="EMBL" id="QIN77195.1"/>
    </source>
</evidence>
<organism evidence="5 6">
    <name type="scientific">Rubrobacter marinus</name>
    <dbReference type="NCBI Taxonomy" id="2653852"/>
    <lineage>
        <taxon>Bacteria</taxon>
        <taxon>Bacillati</taxon>
        <taxon>Actinomycetota</taxon>
        <taxon>Rubrobacteria</taxon>
        <taxon>Rubrobacterales</taxon>
        <taxon>Rubrobacteraceae</taxon>
        <taxon>Rubrobacter</taxon>
    </lineage>
</organism>
<dbReference type="InterPro" id="IPR050964">
    <property type="entry name" value="Striated_Muscle_Regulatory"/>
</dbReference>
<keyword evidence="1" id="KW-0677">Repeat</keyword>
<evidence type="ECO:0000259" key="4">
    <source>
        <dbReference type="PROSITE" id="PS50853"/>
    </source>
</evidence>
<feature type="compositionally biased region" description="Low complexity" evidence="3">
    <location>
        <begin position="203"/>
        <end position="216"/>
    </location>
</feature>
<keyword evidence="6" id="KW-1185">Reference proteome</keyword>
<dbReference type="InterPro" id="IPR059177">
    <property type="entry name" value="GH29D-like_dom"/>
</dbReference>
<evidence type="ECO:0000256" key="3">
    <source>
        <dbReference type="SAM" id="MobiDB-lite"/>
    </source>
</evidence>
<dbReference type="AlphaFoldDB" id="A0A6G8PU37"/>
<dbReference type="Proteomes" id="UP000502706">
    <property type="component" value="Chromosome"/>
</dbReference>
<dbReference type="CDD" id="cd00063">
    <property type="entry name" value="FN3"/>
    <property type="match status" value="2"/>
</dbReference>
<dbReference type="Gene3D" id="2.60.40.10">
    <property type="entry name" value="Immunoglobulins"/>
    <property type="match status" value="2"/>
</dbReference>
<evidence type="ECO:0000313" key="6">
    <source>
        <dbReference type="Proteomes" id="UP000502706"/>
    </source>
</evidence>
<evidence type="ECO:0000256" key="2">
    <source>
        <dbReference type="ARBA" id="ARBA00023295"/>
    </source>
</evidence>
<sequence length="727" mass="75094">MITGHASYLRGGGGTMMKIFLTLFAALLAAATLAPQVRAQTAPEVSGEPLPLDKNITIFPKRDMVTVDEAAFFANKDLTVNVIRDGVVIGTTSGTADATGFFEINHPGGVCWTGTTPNIIAGDEIEVLDANSEEPDGARIPVRNVEVTQPATENPDNPRQLTMKGKAQEADGSAVPVDEIEARIIQPDLVELIGKRDVRAPGTNGEGTTYNGTFTYADGDDDPTTFTATYTFTGPNDVAAVDSAVAGQSRVLGWKTDPVTTERTGITIYEHGEIDGPGFSGCPQSANYAVTDAGRKAVNTLNINQDLVLGGVSHNASAVSVSLDDQDPATSPVVVNNIVPSPASGAQTWKAAPIPAAQVQAFSDGTLTAEATFTIPNPNRGPETIPDPNDPTGPQIPNPDRGPETVQIGGQVLGIQKDLTIPDAPTATPGAGRYLTAQAVTLEAAEDDATIRYTVGGAEPTGTSREFTTQINVTASQTIKAKVFDTAGNPSDSNRTNTTPAESTSFAYTIGAVAPGTPTIGSATAGASNATVRWNPPADNGGAAITGYQVNVVNATTNAPVQVRSFGNVTSGVITGLTNGTPYKFQVRAINAGGSSAYSAFSNVVTPVTIPGAPTIGTAASGLTTDGTVRSALARWTAPTNTGGRAITGYRVEIIRVVSATNPARHATQPAVPFRTVPATARQLNVTSGLVNGAFYKFRVQATNTPATTATKVWGAASAQSNTVVYR</sequence>
<feature type="compositionally biased region" description="Polar residues" evidence="3">
    <location>
        <begin position="149"/>
        <end position="160"/>
    </location>
</feature>
<dbReference type="GO" id="GO:0016798">
    <property type="term" value="F:hydrolase activity, acting on glycosyl bonds"/>
    <property type="evidence" value="ECO:0007669"/>
    <property type="project" value="UniProtKB-KW"/>
</dbReference>
<dbReference type="RefSeq" id="WP_166394864.1">
    <property type="nucleotide sequence ID" value="NZ_CP045121.1"/>
</dbReference>
<feature type="region of interest" description="Disordered" evidence="3">
    <location>
        <begin position="203"/>
        <end position="222"/>
    </location>
</feature>
<dbReference type="KEGG" id="rmar:GBA65_00215"/>
<feature type="region of interest" description="Disordered" evidence="3">
    <location>
        <begin position="375"/>
        <end position="398"/>
    </location>
</feature>
<dbReference type="InterPro" id="IPR003961">
    <property type="entry name" value="FN3_dom"/>
</dbReference>
<dbReference type="SMART" id="SM00060">
    <property type="entry name" value="FN3"/>
    <property type="match status" value="2"/>
</dbReference>